<dbReference type="KEGG" id="ibu:IB211_00846c"/>
<keyword evidence="1" id="KW-0472">Membrane</keyword>
<proteinExistence type="predicted"/>
<feature type="transmembrane region" description="Helical" evidence="1">
    <location>
        <begin position="122"/>
        <end position="142"/>
    </location>
</feature>
<dbReference type="STRING" id="1297617.IB211_00846c"/>
<reference evidence="2 3" key="1">
    <citation type="journal article" date="2015" name="Nat. Commun.">
        <title>Production of butyrate from lysine and the Amadori product fructoselysine by a human gut commensal.</title>
        <authorList>
            <person name="Bui T.P."/>
            <person name="Ritari J."/>
            <person name="Boeren S."/>
            <person name="de Waard P."/>
            <person name="Plugge C.M."/>
            <person name="de Vos W.M."/>
        </authorList>
    </citation>
    <scope>NUCLEOTIDE SEQUENCE [LARGE SCALE GENOMIC DNA]</scope>
    <source>
        <strain evidence="2 3">AF211</strain>
    </source>
</reference>
<dbReference type="EMBL" id="CP011307">
    <property type="protein sequence ID" value="ALP93240.1"/>
    <property type="molecule type" value="Genomic_DNA"/>
</dbReference>
<evidence type="ECO:0000313" key="2">
    <source>
        <dbReference type="EMBL" id="ALP93240.1"/>
    </source>
</evidence>
<reference evidence="3" key="2">
    <citation type="submission" date="2015-04" db="EMBL/GenBank/DDBJ databases">
        <title>A butyrogenic pathway from the amino acid lysine in a human gut commensal.</title>
        <authorList>
            <person name="de Vos W.M."/>
            <person name="Bui N.T.P."/>
            <person name="Plugge C.M."/>
            <person name="Ritari J."/>
        </authorList>
    </citation>
    <scope>NUCLEOTIDE SEQUENCE [LARGE SCALE GENOMIC DNA]</scope>
    <source>
        <strain evidence="3">AF211</strain>
    </source>
</reference>
<gene>
    <name evidence="2" type="ORF">IB211_00846c</name>
</gene>
<name>A0A0S2W1L2_9FIRM</name>
<evidence type="ECO:0000256" key="1">
    <source>
        <dbReference type="SAM" id="Phobius"/>
    </source>
</evidence>
<feature type="transmembrane region" description="Helical" evidence="1">
    <location>
        <begin position="96"/>
        <end position="115"/>
    </location>
</feature>
<protein>
    <recommendedName>
        <fullName evidence="4">Transmembrane protein</fullName>
    </recommendedName>
</protein>
<feature type="transmembrane region" description="Helical" evidence="1">
    <location>
        <begin position="154"/>
        <end position="175"/>
    </location>
</feature>
<evidence type="ECO:0008006" key="4">
    <source>
        <dbReference type="Google" id="ProtNLM"/>
    </source>
</evidence>
<sequence>MDMLLKLAELYHTDLLGVVYGRGSAQKKMRRFQIAALVTFLVPLLLTLMHSCLILFANTCFPVAGDMLITEATRPLIETRLAVIGAWELLEGLAQAASFAGCILLAVLLPGLTPLPSMKHSLLFLLAFLLGGIAVTLPFSAFDPCYSRADYMLILLHTFLPVVLLWIGLVGMGLFKSLCKKRQGPLSP</sequence>
<feature type="transmembrane region" description="Helical" evidence="1">
    <location>
        <begin position="34"/>
        <end position="57"/>
    </location>
</feature>
<accession>A0A0S2W1L2</accession>
<organism evidence="2 3">
    <name type="scientific">Intestinimonas butyriciproducens</name>
    <dbReference type="NCBI Taxonomy" id="1297617"/>
    <lineage>
        <taxon>Bacteria</taxon>
        <taxon>Bacillati</taxon>
        <taxon>Bacillota</taxon>
        <taxon>Clostridia</taxon>
        <taxon>Eubacteriales</taxon>
        <taxon>Intestinimonas</taxon>
    </lineage>
</organism>
<keyword evidence="1" id="KW-0812">Transmembrane</keyword>
<keyword evidence="1" id="KW-1133">Transmembrane helix</keyword>
<keyword evidence="3" id="KW-1185">Reference proteome</keyword>
<dbReference type="Proteomes" id="UP000064844">
    <property type="component" value="Chromosome"/>
</dbReference>
<dbReference type="eggNOG" id="COG1396">
    <property type="taxonomic scope" value="Bacteria"/>
</dbReference>
<dbReference type="AlphaFoldDB" id="A0A0S2W1L2"/>
<evidence type="ECO:0000313" key="3">
    <source>
        <dbReference type="Proteomes" id="UP000064844"/>
    </source>
</evidence>